<dbReference type="Proteomes" id="UP000028631">
    <property type="component" value="Unassembled WGS sequence"/>
</dbReference>
<dbReference type="AlphaFoldDB" id="A0A085VJ32"/>
<evidence type="ECO:0000313" key="2">
    <source>
        <dbReference type="Proteomes" id="UP000028631"/>
    </source>
</evidence>
<proteinExistence type="predicted"/>
<sequence length="204" mass="22583">MATEHTLSMQDINTKAAPANPWRVPAPILHNGKYGSVMIDRGELKKAVAGSKNYYLFSETGAGVQSLIIVGTPLQIMEFLLSHETHGIESQIKTLPDIYMGIAPFKAQERFSGVFPIGNTLVDVVKYFASVIPVPDWVTLAASPTSLNDMRKSIAGLNDAQKHKGQLLYVKFSYLKEDGMEKIASKSINFRQIAEAIQKRYKKP</sequence>
<keyword evidence="2" id="KW-1185">Reference proteome</keyword>
<accession>A0A085VJ32</accession>
<evidence type="ECO:0000313" key="1">
    <source>
        <dbReference type="EMBL" id="KFE55445.1"/>
    </source>
</evidence>
<comment type="caution">
    <text evidence="1">The sequence shown here is derived from an EMBL/GenBank/DDBJ whole genome shotgun (WGS) entry which is preliminary data.</text>
</comment>
<dbReference type="RefSeq" id="WP_032628573.1">
    <property type="nucleotide sequence ID" value="NZ_JPQU01000034.1"/>
</dbReference>
<gene>
    <name evidence="1" type="ORF">IV01_12530</name>
</gene>
<dbReference type="PATRIC" id="fig|317.175.peg.2610"/>
<organism evidence="1 2">
    <name type="scientific">Pseudomonas syringae</name>
    <dbReference type="NCBI Taxonomy" id="317"/>
    <lineage>
        <taxon>Bacteria</taxon>
        <taxon>Pseudomonadati</taxon>
        <taxon>Pseudomonadota</taxon>
        <taxon>Gammaproteobacteria</taxon>
        <taxon>Pseudomonadales</taxon>
        <taxon>Pseudomonadaceae</taxon>
        <taxon>Pseudomonas</taxon>
    </lineage>
</organism>
<protein>
    <submittedName>
        <fullName evidence="1">Uncharacterized protein</fullName>
    </submittedName>
</protein>
<reference evidence="1 2" key="1">
    <citation type="submission" date="2014-07" db="EMBL/GenBank/DDBJ databases">
        <title>Draft Genome Sequences of Environmental Pseudomonas syringae strains.</title>
        <authorList>
            <person name="Baltrus D.A."/>
            <person name="Berge O."/>
            <person name="Morris C."/>
        </authorList>
    </citation>
    <scope>NUCLEOTIDE SEQUENCE [LARGE SCALE GENOMIC DNA]</scope>
    <source>
        <strain evidence="1 2">GAW0119</strain>
    </source>
</reference>
<dbReference type="EMBL" id="JPQU01000034">
    <property type="protein sequence ID" value="KFE55445.1"/>
    <property type="molecule type" value="Genomic_DNA"/>
</dbReference>
<dbReference type="OrthoDB" id="6847245at2"/>
<name>A0A085VJ32_PSESX</name>